<gene>
    <name evidence="2" type="ORF">P4447_13760</name>
</gene>
<reference evidence="2 3" key="1">
    <citation type="submission" date="2023-03" db="EMBL/GenBank/DDBJ databases">
        <title>Bacillus Genome Sequencing.</title>
        <authorList>
            <person name="Dunlap C."/>
        </authorList>
    </citation>
    <scope>NUCLEOTIDE SEQUENCE [LARGE SCALE GENOMIC DNA]</scope>
    <source>
        <strain evidence="2 3">B-14544</strain>
    </source>
</reference>
<evidence type="ECO:0000313" key="3">
    <source>
        <dbReference type="Proteomes" id="UP001330749"/>
    </source>
</evidence>
<dbReference type="EMBL" id="JARMQG010000182">
    <property type="protein sequence ID" value="MED3563500.1"/>
    <property type="molecule type" value="Genomic_DNA"/>
</dbReference>
<accession>A0ABU6NBP9</accession>
<feature type="compositionally biased region" description="Basic and acidic residues" evidence="1">
    <location>
        <begin position="106"/>
        <end position="118"/>
    </location>
</feature>
<protein>
    <submittedName>
        <fullName evidence="2">Uncharacterized protein</fullName>
    </submittedName>
</protein>
<evidence type="ECO:0000313" key="2">
    <source>
        <dbReference type="EMBL" id="MED3563500.1"/>
    </source>
</evidence>
<proteinExistence type="predicted"/>
<name>A0ABU6NBP9_9BACI</name>
<feature type="compositionally biased region" description="Polar residues" evidence="1">
    <location>
        <begin position="158"/>
        <end position="169"/>
    </location>
</feature>
<comment type="caution">
    <text evidence="2">The sequence shown here is derived from an EMBL/GenBank/DDBJ whole genome shotgun (WGS) entry which is preliminary data.</text>
</comment>
<feature type="region of interest" description="Disordered" evidence="1">
    <location>
        <begin position="131"/>
        <end position="190"/>
    </location>
</feature>
<feature type="region of interest" description="Disordered" evidence="1">
    <location>
        <begin position="61"/>
        <end position="118"/>
    </location>
</feature>
<dbReference type="RefSeq" id="WP_327968554.1">
    <property type="nucleotide sequence ID" value="NZ_JARMQG010000182.1"/>
</dbReference>
<feature type="compositionally biased region" description="Low complexity" evidence="1">
    <location>
        <begin position="64"/>
        <end position="78"/>
    </location>
</feature>
<keyword evidence="3" id="KW-1185">Reference proteome</keyword>
<feature type="compositionally biased region" description="Polar residues" evidence="1">
    <location>
        <begin position="131"/>
        <end position="145"/>
    </location>
</feature>
<dbReference type="Proteomes" id="UP001330749">
    <property type="component" value="Unassembled WGS sequence"/>
</dbReference>
<organism evidence="2 3">
    <name type="scientific">Bacillus xiapuensis</name>
    <dbReference type="NCBI Taxonomy" id="2014075"/>
    <lineage>
        <taxon>Bacteria</taxon>
        <taxon>Bacillati</taxon>
        <taxon>Bacillota</taxon>
        <taxon>Bacilli</taxon>
        <taxon>Bacillales</taxon>
        <taxon>Bacillaceae</taxon>
        <taxon>Bacillus</taxon>
    </lineage>
</organism>
<feature type="compositionally biased region" description="Polar residues" evidence="1">
    <location>
        <begin position="79"/>
        <end position="89"/>
    </location>
</feature>
<sequence length="190" mass="19857">MGSLNNKYYKNNKSEDKNLNQAIKVRIVKEDGQEVNVGSHTDKGKIVIVINNQFTSAPNTTQIASGAGRNSAAGNNAAIDSSNTEQQQGVGAKGHARNSGMSGEQIEPHQKKHEHSEHDEEIVIVINNQVNQTSTEQAGATQVASGSGDDSAAGTNAAIASSNTKQQQAVGGDESGTAENSGEDSDQKEV</sequence>
<evidence type="ECO:0000256" key="1">
    <source>
        <dbReference type="SAM" id="MobiDB-lite"/>
    </source>
</evidence>